<feature type="signal peptide" evidence="5">
    <location>
        <begin position="1"/>
        <end position="20"/>
    </location>
</feature>
<keyword evidence="2 4" id="KW-0472">Membrane</keyword>
<dbReference type="Proteomes" id="UP000242231">
    <property type="component" value="Unassembled WGS sequence"/>
</dbReference>
<feature type="chain" id="PRO_5015201755" evidence="5">
    <location>
        <begin position="21"/>
        <end position="199"/>
    </location>
</feature>
<protein>
    <submittedName>
        <fullName evidence="7">Flagellar motor protein MotB</fullName>
    </submittedName>
</protein>
<dbReference type="Pfam" id="PF00691">
    <property type="entry name" value="OmpA"/>
    <property type="match status" value="1"/>
</dbReference>
<dbReference type="CDD" id="cd07185">
    <property type="entry name" value="OmpA_C-like"/>
    <property type="match status" value="1"/>
</dbReference>
<accession>A0A2P5TLM0</accession>
<dbReference type="GO" id="GO:0009279">
    <property type="term" value="C:cell outer membrane"/>
    <property type="evidence" value="ECO:0007669"/>
    <property type="project" value="UniProtKB-SubCell"/>
</dbReference>
<evidence type="ECO:0000256" key="4">
    <source>
        <dbReference type="PROSITE-ProRule" id="PRU00473"/>
    </source>
</evidence>
<dbReference type="PROSITE" id="PS51123">
    <property type="entry name" value="OMPA_2"/>
    <property type="match status" value="1"/>
</dbReference>
<comment type="caution">
    <text evidence="7">The sequence shown here is derived from an EMBL/GenBank/DDBJ whole genome shotgun (WGS) entry which is preliminary data.</text>
</comment>
<dbReference type="SUPFAM" id="SSF103088">
    <property type="entry name" value="OmpA-like"/>
    <property type="match status" value="1"/>
</dbReference>
<keyword evidence="7" id="KW-0966">Cell projection</keyword>
<dbReference type="EMBL" id="MPZM01000018">
    <property type="protein sequence ID" value="PPL16219.1"/>
    <property type="molecule type" value="Genomic_DNA"/>
</dbReference>
<proteinExistence type="predicted"/>
<evidence type="ECO:0000259" key="6">
    <source>
        <dbReference type="PROSITE" id="PS51123"/>
    </source>
</evidence>
<dbReference type="Gene3D" id="3.30.1330.60">
    <property type="entry name" value="OmpA-like domain"/>
    <property type="match status" value="1"/>
</dbReference>
<dbReference type="InterPro" id="IPR006664">
    <property type="entry name" value="OMP_bac"/>
</dbReference>
<evidence type="ECO:0000313" key="8">
    <source>
        <dbReference type="Proteomes" id="UP000242231"/>
    </source>
</evidence>
<dbReference type="InterPro" id="IPR036737">
    <property type="entry name" value="OmpA-like_sf"/>
</dbReference>
<evidence type="ECO:0000256" key="2">
    <source>
        <dbReference type="ARBA" id="ARBA00023136"/>
    </source>
</evidence>
<keyword evidence="5" id="KW-0732">Signal</keyword>
<keyword evidence="3" id="KW-0998">Cell outer membrane</keyword>
<keyword evidence="8" id="KW-1185">Reference proteome</keyword>
<dbReference type="OrthoDB" id="9805832at2"/>
<dbReference type="InterPro" id="IPR006665">
    <property type="entry name" value="OmpA-like"/>
</dbReference>
<organism evidence="7 8">
    <name type="scientific">Oceanisphaera arctica</name>
    <dbReference type="NCBI Taxonomy" id="641510"/>
    <lineage>
        <taxon>Bacteria</taxon>
        <taxon>Pseudomonadati</taxon>
        <taxon>Pseudomonadota</taxon>
        <taxon>Gammaproteobacteria</taxon>
        <taxon>Aeromonadales</taxon>
        <taxon>Aeromonadaceae</taxon>
        <taxon>Oceanisphaera</taxon>
    </lineage>
</organism>
<comment type="subcellular location">
    <subcellularLocation>
        <location evidence="1">Cell outer membrane</location>
    </subcellularLocation>
</comment>
<dbReference type="PANTHER" id="PTHR30329:SF21">
    <property type="entry name" value="LIPOPROTEIN YIAD-RELATED"/>
    <property type="match status" value="1"/>
</dbReference>
<keyword evidence="7" id="KW-0282">Flagellum</keyword>
<dbReference type="AlphaFoldDB" id="A0A2P5TLM0"/>
<feature type="domain" description="OmpA-like" evidence="6">
    <location>
        <begin position="65"/>
        <end position="182"/>
    </location>
</feature>
<dbReference type="PRINTS" id="PR01021">
    <property type="entry name" value="OMPADOMAIN"/>
</dbReference>
<dbReference type="InterPro" id="IPR050330">
    <property type="entry name" value="Bact_OuterMem_StrucFunc"/>
</dbReference>
<dbReference type="PANTHER" id="PTHR30329">
    <property type="entry name" value="STATOR ELEMENT OF FLAGELLAR MOTOR COMPLEX"/>
    <property type="match status" value="1"/>
</dbReference>
<keyword evidence="7" id="KW-0969">Cilium</keyword>
<name>A0A2P5TLM0_9GAMM</name>
<evidence type="ECO:0000313" key="7">
    <source>
        <dbReference type="EMBL" id="PPL16219.1"/>
    </source>
</evidence>
<dbReference type="RefSeq" id="WP_104486571.1">
    <property type="nucleotide sequence ID" value="NZ_BMYB01000005.1"/>
</dbReference>
<reference evidence="8" key="1">
    <citation type="submission" date="2016-11" db="EMBL/GenBank/DDBJ databases">
        <authorList>
            <person name="Sisinthy S."/>
            <person name="Ara S."/>
            <person name="Gundlapally S.R."/>
        </authorList>
    </citation>
    <scope>NUCLEOTIDE SEQUENCE [LARGE SCALE GENOMIC DNA]</scope>
    <source>
        <strain evidence="8">V1-41</strain>
    </source>
</reference>
<evidence type="ECO:0000256" key="5">
    <source>
        <dbReference type="SAM" id="SignalP"/>
    </source>
</evidence>
<sequence>MKVWILLALTLPLAACSSLTTEPERETVAAYDLSDLDRDGVITARDNCLDSVTNSEVDNGGCGGSAYKALQQDIIILFAHDRSEITPKYRDEINQMATFMKQNPDLKLLLEGHASKVGSDEYNLALSKRRAEAARRALMKAGVEGNHLEIIGYGESAPLLMGEDEQSAAANRRVVGALTSMKEGARMRWNVYSVENSDK</sequence>
<evidence type="ECO:0000256" key="3">
    <source>
        <dbReference type="ARBA" id="ARBA00023237"/>
    </source>
</evidence>
<gene>
    <name evidence="7" type="ORF">UN63_09740</name>
</gene>
<evidence type="ECO:0000256" key="1">
    <source>
        <dbReference type="ARBA" id="ARBA00004442"/>
    </source>
</evidence>